<evidence type="ECO:0000256" key="9">
    <source>
        <dbReference type="ARBA" id="ARBA00023204"/>
    </source>
</evidence>
<protein>
    <recommendedName>
        <fullName evidence="12">Endonuclease III</fullName>
        <ecNumber evidence="12">4.2.99.18</ecNumber>
    </recommendedName>
    <alternativeName>
        <fullName evidence="12">DNA-(apurinic or apyrimidinic site) lyase</fullName>
    </alternativeName>
</protein>
<dbReference type="GO" id="GO:0051539">
    <property type="term" value="F:4 iron, 4 sulfur cluster binding"/>
    <property type="evidence" value="ECO:0007669"/>
    <property type="project" value="UniProtKB-UniRule"/>
</dbReference>
<dbReference type="HAMAP" id="MF_00942">
    <property type="entry name" value="Nth"/>
    <property type="match status" value="1"/>
</dbReference>
<dbReference type="PROSITE" id="PS01155">
    <property type="entry name" value="ENDONUCLEASE_III_2"/>
    <property type="match status" value="1"/>
</dbReference>
<dbReference type="NCBIfam" id="TIGR01083">
    <property type="entry name" value="nth"/>
    <property type="match status" value="1"/>
</dbReference>
<dbReference type="Pfam" id="PF00633">
    <property type="entry name" value="HHH"/>
    <property type="match status" value="1"/>
</dbReference>
<dbReference type="InterPro" id="IPR005759">
    <property type="entry name" value="Nth"/>
</dbReference>
<dbReference type="Gene3D" id="1.10.340.30">
    <property type="entry name" value="Hypothetical protein, domain 2"/>
    <property type="match status" value="1"/>
</dbReference>
<dbReference type="SMART" id="SM00478">
    <property type="entry name" value="ENDO3c"/>
    <property type="match status" value="1"/>
</dbReference>
<dbReference type="InterPro" id="IPR023170">
    <property type="entry name" value="HhH_base_excis_C"/>
</dbReference>
<dbReference type="Pfam" id="PF00730">
    <property type="entry name" value="HhH-GPD"/>
    <property type="match status" value="1"/>
</dbReference>
<dbReference type="GO" id="GO:0140078">
    <property type="term" value="F:class I DNA-(apurinic or apyrimidinic site) endonuclease activity"/>
    <property type="evidence" value="ECO:0007669"/>
    <property type="project" value="UniProtKB-EC"/>
</dbReference>
<evidence type="ECO:0000256" key="7">
    <source>
        <dbReference type="ARBA" id="ARBA00023014"/>
    </source>
</evidence>
<dbReference type="FunFam" id="1.10.340.30:FF:000001">
    <property type="entry name" value="Endonuclease III"/>
    <property type="match status" value="1"/>
</dbReference>
<dbReference type="Proteomes" id="UP000315750">
    <property type="component" value="Chromosome"/>
</dbReference>
<dbReference type="GO" id="GO:0003677">
    <property type="term" value="F:DNA binding"/>
    <property type="evidence" value="ECO:0007669"/>
    <property type="project" value="UniProtKB-UniRule"/>
</dbReference>
<keyword evidence="3 12" id="KW-0479">Metal-binding</keyword>
<keyword evidence="6 12" id="KW-0408">Iron</keyword>
<dbReference type="PANTHER" id="PTHR10359:SF18">
    <property type="entry name" value="ENDONUCLEASE III"/>
    <property type="match status" value="1"/>
</dbReference>
<feature type="domain" description="HhH-GPD" evidence="14">
    <location>
        <begin position="59"/>
        <end position="207"/>
    </location>
</feature>
<gene>
    <name evidence="15" type="primary">pdg</name>
    <name evidence="12" type="synonym">nth</name>
    <name evidence="15" type="ORF">Pan181_33140</name>
</gene>
<evidence type="ECO:0000259" key="14">
    <source>
        <dbReference type="SMART" id="SM00478"/>
    </source>
</evidence>
<evidence type="ECO:0000256" key="1">
    <source>
        <dbReference type="ARBA" id="ARBA00008343"/>
    </source>
</evidence>
<evidence type="ECO:0000313" key="16">
    <source>
        <dbReference type="Proteomes" id="UP000315750"/>
    </source>
</evidence>
<dbReference type="Gene3D" id="1.10.1670.10">
    <property type="entry name" value="Helix-hairpin-Helix base-excision DNA repair enzymes (C-terminal)"/>
    <property type="match status" value="1"/>
</dbReference>
<keyword evidence="2 12" id="KW-0004">4Fe-4S</keyword>
<dbReference type="InterPro" id="IPR004036">
    <property type="entry name" value="Endonuclease-III-like_CS2"/>
</dbReference>
<dbReference type="RefSeq" id="WP_145248025.1">
    <property type="nucleotide sequence ID" value="NZ_CP036278.1"/>
</dbReference>
<feature type="compositionally biased region" description="Basic residues" evidence="13">
    <location>
        <begin position="1"/>
        <end position="12"/>
    </location>
</feature>
<feature type="region of interest" description="Disordered" evidence="13">
    <location>
        <begin position="1"/>
        <end position="24"/>
    </location>
</feature>
<comment type="catalytic activity">
    <reaction evidence="12">
        <text>2'-deoxyribonucleotide-(2'-deoxyribose 5'-phosphate)-2'-deoxyribonucleotide-DNA = a 3'-end 2'-deoxyribonucleotide-(2,3-dehydro-2,3-deoxyribose 5'-phosphate)-DNA + a 5'-end 5'-phospho-2'-deoxyribonucleoside-DNA + H(+)</text>
        <dbReference type="Rhea" id="RHEA:66592"/>
        <dbReference type="Rhea" id="RHEA-COMP:13180"/>
        <dbReference type="Rhea" id="RHEA-COMP:16897"/>
        <dbReference type="Rhea" id="RHEA-COMP:17067"/>
        <dbReference type="ChEBI" id="CHEBI:15378"/>
        <dbReference type="ChEBI" id="CHEBI:136412"/>
        <dbReference type="ChEBI" id="CHEBI:157695"/>
        <dbReference type="ChEBI" id="CHEBI:167181"/>
        <dbReference type="EC" id="4.2.99.18"/>
    </reaction>
</comment>
<evidence type="ECO:0000256" key="13">
    <source>
        <dbReference type="SAM" id="MobiDB-lite"/>
    </source>
</evidence>
<feature type="binding site" evidence="12">
    <location>
        <position position="225"/>
    </location>
    <ligand>
        <name>[4Fe-4S] cluster</name>
        <dbReference type="ChEBI" id="CHEBI:49883"/>
    </ligand>
</feature>
<feature type="binding site" evidence="12">
    <location>
        <position position="216"/>
    </location>
    <ligand>
        <name>[4Fe-4S] cluster</name>
        <dbReference type="ChEBI" id="CHEBI:49883"/>
    </ligand>
</feature>
<dbReference type="EC" id="4.2.99.18" evidence="12"/>
<comment type="similarity">
    <text evidence="1 12">Belongs to the Nth/MutY family.</text>
</comment>
<dbReference type="FunFam" id="1.10.1670.10:FF:000001">
    <property type="entry name" value="Endonuclease III"/>
    <property type="match status" value="1"/>
</dbReference>
<dbReference type="CDD" id="cd00056">
    <property type="entry name" value="ENDO3c"/>
    <property type="match status" value="1"/>
</dbReference>
<evidence type="ECO:0000256" key="3">
    <source>
        <dbReference type="ARBA" id="ARBA00022723"/>
    </source>
</evidence>
<dbReference type="InterPro" id="IPR011257">
    <property type="entry name" value="DNA_glycosylase"/>
</dbReference>
<dbReference type="GO" id="GO:0006285">
    <property type="term" value="P:base-excision repair, AP site formation"/>
    <property type="evidence" value="ECO:0007669"/>
    <property type="project" value="TreeGrafter"/>
</dbReference>
<dbReference type="AlphaFoldDB" id="A0A518AQU5"/>
<keyword evidence="10 12" id="KW-0456">Lyase</keyword>
<evidence type="ECO:0000313" key="15">
    <source>
        <dbReference type="EMBL" id="QDU57100.1"/>
    </source>
</evidence>
<reference evidence="15 16" key="1">
    <citation type="submission" date="2019-02" db="EMBL/GenBank/DDBJ databases">
        <title>Deep-cultivation of Planctomycetes and their phenomic and genomic characterization uncovers novel biology.</title>
        <authorList>
            <person name="Wiegand S."/>
            <person name="Jogler M."/>
            <person name="Boedeker C."/>
            <person name="Pinto D."/>
            <person name="Vollmers J."/>
            <person name="Rivas-Marin E."/>
            <person name="Kohn T."/>
            <person name="Peeters S.H."/>
            <person name="Heuer A."/>
            <person name="Rast P."/>
            <person name="Oberbeckmann S."/>
            <person name="Bunk B."/>
            <person name="Jeske O."/>
            <person name="Meyerdierks A."/>
            <person name="Storesund J.E."/>
            <person name="Kallscheuer N."/>
            <person name="Luecker S."/>
            <person name="Lage O.M."/>
            <person name="Pohl T."/>
            <person name="Merkel B.J."/>
            <person name="Hornburger P."/>
            <person name="Mueller R.-W."/>
            <person name="Bruemmer F."/>
            <person name="Labrenz M."/>
            <person name="Spormann A.M."/>
            <person name="Op den Camp H."/>
            <person name="Overmann J."/>
            <person name="Amann R."/>
            <person name="Jetten M.S.M."/>
            <person name="Mascher T."/>
            <person name="Medema M.H."/>
            <person name="Devos D.P."/>
            <person name="Kaster A.-K."/>
            <person name="Ovreas L."/>
            <person name="Rohde M."/>
            <person name="Galperin M.Y."/>
            <person name="Jogler C."/>
        </authorList>
    </citation>
    <scope>NUCLEOTIDE SEQUENCE [LARGE SCALE GENOMIC DNA]</scope>
    <source>
        <strain evidence="15 16">Pan181</strain>
    </source>
</reference>
<feature type="binding site" evidence="12">
    <location>
        <position position="219"/>
    </location>
    <ligand>
        <name>[4Fe-4S] cluster</name>
        <dbReference type="ChEBI" id="CHEBI:49883"/>
    </ligand>
</feature>
<comment type="function">
    <text evidence="12">DNA repair enzyme that has both DNA N-glycosylase activity and AP-lyase activity. The DNA N-glycosylase activity releases various damaged pyrimidines from DNA by cleaving the N-glycosidic bond, leaving an AP (apurinic/apyrimidinic) site. The AP-lyase activity cleaves the phosphodiester bond 3' to the AP site by a beta-elimination, leaving a 3'-terminal unsaturated sugar and a product with a terminal 5'-phosphate.</text>
</comment>
<dbReference type="PANTHER" id="PTHR10359">
    <property type="entry name" value="A/G-SPECIFIC ADENINE GLYCOSYLASE/ENDONUCLEASE III"/>
    <property type="match status" value="1"/>
</dbReference>
<comment type="cofactor">
    <cofactor evidence="12">
        <name>[4Fe-4S] cluster</name>
        <dbReference type="ChEBI" id="CHEBI:49883"/>
    </cofactor>
    <text evidence="12">Binds 1 [4Fe-4S] cluster.</text>
</comment>
<sequence length="230" mass="25176">MAKKKASPKKSATKTPAMPVAERKKQAAKVVRRLEADYPDAECALTHDNAYQLLIATILSAQCTDERVNIVTEELFAKLPTPADIAGAPIAKLEKLVQSTGFFRNKAKNIKACSQALVDDHQGEVPKDLDILVNLPGVGRKTANVVLGTAFGIPTGVVVDTHVGRLSRRLGLTTNTDAVKVEKDLMEILPKPKWIEFSHRMIHHGRAICNARKAKCDDCSMKKFCPQIDV</sequence>
<dbReference type="PIRSF" id="PIRSF001435">
    <property type="entry name" value="Nth"/>
    <property type="match status" value="1"/>
</dbReference>
<dbReference type="GO" id="GO:0019104">
    <property type="term" value="F:DNA N-glycosylase activity"/>
    <property type="evidence" value="ECO:0007669"/>
    <property type="project" value="UniProtKB-UniRule"/>
</dbReference>
<dbReference type="InterPro" id="IPR000445">
    <property type="entry name" value="HhH_motif"/>
</dbReference>
<keyword evidence="4 12" id="KW-0227">DNA damage</keyword>
<keyword evidence="9 12" id="KW-0234">DNA repair</keyword>
<proteinExistence type="inferred from homology"/>
<name>A0A518AQU5_9BACT</name>
<organism evidence="15 16">
    <name type="scientific">Aeoliella mucimassa</name>
    <dbReference type="NCBI Taxonomy" id="2527972"/>
    <lineage>
        <taxon>Bacteria</taxon>
        <taxon>Pseudomonadati</taxon>
        <taxon>Planctomycetota</taxon>
        <taxon>Planctomycetia</taxon>
        <taxon>Pirellulales</taxon>
        <taxon>Lacipirellulaceae</taxon>
        <taxon>Aeoliella</taxon>
    </lineage>
</organism>
<evidence type="ECO:0000256" key="5">
    <source>
        <dbReference type="ARBA" id="ARBA00022801"/>
    </source>
</evidence>
<evidence type="ECO:0000256" key="6">
    <source>
        <dbReference type="ARBA" id="ARBA00023004"/>
    </source>
</evidence>
<dbReference type="OrthoDB" id="9800977at2"/>
<dbReference type="SUPFAM" id="SSF48150">
    <property type="entry name" value="DNA-glycosylase"/>
    <property type="match status" value="1"/>
</dbReference>
<evidence type="ECO:0000256" key="10">
    <source>
        <dbReference type="ARBA" id="ARBA00023239"/>
    </source>
</evidence>
<evidence type="ECO:0000256" key="8">
    <source>
        <dbReference type="ARBA" id="ARBA00023125"/>
    </source>
</evidence>
<keyword evidence="11 12" id="KW-0326">Glycosidase</keyword>
<evidence type="ECO:0000256" key="2">
    <source>
        <dbReference type="ARBA" id="ARBA00022485"/>
    </source>
</evidence>
<keyword evidence="7 12" id="KW-0411">Iron-sulfur</keyword>
<keyword evidence="8 12" id="KW-0238">DNA-binding</keyword>
<dbReference type="EMBL" id="CP036278">
    <property type="protein sequence ID" value="QDU57100.1"/>
    <property type="molecule type" value="Genomic_DNA"/>
</dbReference>
<evidence type="ECO:0000256" key="12">
    <source>
        <dbReference type="HAMAP-Rule" id="MF_00942"/>
    </source>
</evidence>
<accession>A0A518AQU5</accession>
<dbReference type="InterPro" id="IPR003265">
    <property type="entry name" value="HhH-GPD_domain"/>
</dbReference>
<dbReference type="GO" id="GO:0046872">
    <property type="term" value="F:metal ion binding"/>
    <property type="evidence" value="ECO:0007669"/>
    <property type="project" value="UniProtKB-KW"/>
</dbReference>
<evidence type="ECO:0000256" key="11">
    <source>
        <dbReference type="ARBA" id="ARBA00023295"/>
    </source>
</evidence>
<evidence type="ECO:0000256" key="4">
    <source>
        <dbReference type="ARBA" id="ARBA00022763"/>
    </source>
</evidence>
<feature type="binding site" evidence="12">
    <location>
        <position position="209"/>
    </location>
    <ligand>
        <name>[4Fe-4S] cluster</name>
        <dbReference type="ChEBI" id="CHEBI:49883"/>
    </ligand>
</feature>
<dbReference type="KEGG" id="amuc:Pan181_33140"/>
<keyword evidence="5 12" id="KW-0378">Hydrolase</keyword>
<keyword evidence="16" id="KW-1185">Reference proteome</keyword>